<dbReference type="Gene3D" id="3.40.1350.10">
    <property type="match status" value="1"/>
</dbReference>
<evidence type="ECO:0000313" key="4">
    <source>
        <dbReference type="Proteomes" id="UP000010808"/>
    </source>
</evidence>
<organism evidence="3 4">
    <name type="scientific">Maridesulfovibrio hydrothermalis AM13 = DSM 14728</name>
    <dbReference type="NCBI Taxonomy" id="1121451"/>
    <lineage>
        <taxon>Bacteria</taxon>
        <taxon>Pseudomonadati</taxon>
        <taxon>Thermodesulfobacteriota</taxon>
        <taxon>Desulfovibrionia</taxon>
        <taxon>Desulfovibrionales</taxon>
        <taxon>Desulfovibrionaceae</taxon>
        <taxon>Maridesulfovibrio</taxon>
    </lineage>
</organism>
<dbReference type="SUPFAM" id="SSF52980">
    <property type="entry name" value="Restriction endonuclease-like"/>
    <property type="match status" value="1"/>
</dbReference>
<evidence type="ECO:0000313" key="3">
    <source>
        <dbReference type="EMBL" id="CCO22787.1"/>
    </source>
</evidence>
<dbReference type="InterPro" id="IPR011335">
    <property type="entry name" value="Restrct_endonuc-II-like"/>
</dbReference>
<protein>
    <recommendedName>
        <fullName evidence="2">UPF0102 protein DESAM_20500</fullName>
    </recommendedName>
</protein>
<name>L0R992_9BACT</name>
<dbReference type="PANTHER" id="PTHR34039">
    <property type="entry name" value="UPF0102 PROTEIN YRAN"/>
    <property type="match status" value="1"/>
</dbReference>
<dbReference type="PANTHER" id="PTHR34039:SF1">
    <property type="entry name" value="UPF0102 PROTEIN YRAN"/>
    <property type="match status" value="1"/>
</dbReference>
<dbReference type="KEGG" id="dhy:DESAM_20500"/>
<dbReference type="STRING" id="1121451.DESAM_20500"/>
<dbReference type="InterPro" id="IPR011856">
    <property type="entry name" value="tRNA_endonuc-like_dom_sf"/>
</dbReference>
<dbReference type="GO" id="GO:0003676">
    <property type="term" value="F:nucleic acid binding"/>
    <property type="evidence" value="ECO:0007669"/>
    <property type="project" value="InterPro"/>
</dbReference>
<gene>
    <name evidence="3" type="ORF">DESAM_20500</name>
</gene>
<accession>L0R992</accession>
<sequence>MHVSPRHVDFGHAGEDYAACYLENRGYNLRQRNWRWRQWELDIICELDDELIFVEVKTRTGRNVQSGVQAVNAAKQRKLVKAATHYLSAMDLWHRPCRFDLVIVNDDGNGFTAEHIQNAFDLTDIMGGGNTAWQPW</sequence>
<dbReference type="AlphaFoldDB" id="L0R992"/>
<reference evidence="3 4" key="1">
    <citation type="submission" date="2012-10" db="EMBL/GenBank/DDBJ databases">
        <authorList>
            <person name="Genoscope - CEA"/>
        </authorList>
    </citation>
    <scope>NUCLEOTIDE SEQUENCE [LARGE SCALE GENOMIC DNA]</scope>
    <source>
        <strain evidence="4">AM13 / DSM 14728</strain>
    </source>
</reference>
<comment type="similarity">
    <text evidence="1 2">Belongs to the UPF0102 family.</text>
</comment>
<dbReference type="HOGENOM" id="CLU_115353_2_1_7"/>
<dbReference type="NCBIfam" id="NF009150">
    <property type="entry name" value="PRK12497.1-3"/>
    <property type="match status" value="1"/>
</dbReference>
<dbReference type="PATRIC" id="fig|1121451.3.peg.762"/>
<dbReference type="Pfam" id="PF02021">
    <property type="entry name" value="UPF0102"/>
    <property type="match status" value="1"/>
</dbReference>
<dbReference type="HAMAP" id="MF_00048">
    <property type="entry name" value="UPF0102"/>
    <property type="match status" value="1"/>
</dbReference>
<dbReference type="NCBIfam" id="TIGR00252">
    <property type="entry name" value="YraN family protein"/>
    <property type="match status" value="1"/>
</dbReference>
<evidence type="ECO:0000256" key="1">
    <source>
        <dbReference type="ARBA" id="ARBA00006738"/>
    </source>
</evidence>
<keyword evidence="4" id="KW-1185">Reference proteome</keyword>
<evidence type="ECO:0000256" key="2">
    <source>
        <dbReference type="HAMAP-Rule" id="MF_00048"/>
    </source>
</evidence>
<dbReference type="Proteomes" id="UP000010808">
    <property type="component" value="Chromosome"/>
</dbReference>
<dbReference type="eggNOG" id="COG0792">
    <property type="taxonomic scope" value="Bacteria"/>
</dbReference>
<dbReference type="EMBL" id="FO203522">
    <property type="protein sequence ID" value="CCO22787.1"/>
    <property type="molecule type" value="Genomic_DNA"/>
</dbReference>
<dbReference type="InterPro" id="IPR003509">
    <property type="entry name" value="UPF0102_YraN-like"/>
</dbReference>
<proteinExistence type="inferred from homology"/>